<keyword evidence="2" id="KW-1185">Reference proteome</keyword>
<organism evidence="1 2">
    <name type="scientific">Hyaloscypha hepaticicola</name>
    <dbReference type="NCBI Taxonomy" id="2082293"/>
    <lineage>
        <taxon>Eukaryota</taxon>
        <taxon>Fungi</taxon>
        <taxon>Dikarya</taxon>
        <taxon>Ascomycota</taxon>
        <taxon>Pezizomycotina</taxon>
        <taxon>Leotiomycetes</taxon>
        <taxon>Helotiales</taxon>
        <taxon>Hyaloscyphaceae</taxon>
        <taxon>Hyaloscypha</taxon>
    </lineage>
</organism>
<evidence type="ECO:0000313" key="2">
    <source>
        <dbReference type="Proteomes" id="UP000235672"/>
    </source>
</evidence>
<evidence type="ECO:0000313" key="1">
    <source>
        <dbReference type="EMBL" id="PMD20490.1"/>
    </source>
</evidence>
<sequence>MAVQAFRMKVTVNLALLCETPPTLPLTSTRLGALIGRSTAVPAPASSGQPDNAPYLLSDLMNDLAAVPRRDKDTQIRSLIVSLYIFTYPSQVLGYLDVCSAPREVELGQTLTSGQQGISFLL</sequence>
<proteinExistence type="predicted"/>
<accession>A0A2J6Q2H8</accession>
<dbReference type="EMBL" id="KZ613484">
    <property type="protein sequence ID" value="PMD20490.1"/>
    <property type="molecule type" value="Genomic_DNA"/>
</dbReference>
<reference evidence="1 2" key="1">
    <citation type="submission" date="2016-05" db="EMBL/GenBank/DDBJ databases">
        <title>A degradative enzymes factory behind the ericoid mycorrhizal symbiosis.</title>
        <authorList>
            <consortium name="DOE Joint Genome Institute"/>
            <person name="Martino E."/>
            <person name="Morin E."/>
            <person name="Grelet G."/>
            <person name="Kuo A."/>
            <person name="Kohler A."/>
            <person name="Daghino S."/>
            <person name="Barry K."/>
            <person name="Choi C."/>
            <person name="Cichocki N."/>
            <person name="Clum A."/>
            <person name="Copeland A."/>
            <person name="Hainaut M."/>
            <person name="Haridas S."/>
            <person name="Labutti K."/>
            <person name="Lindquist E."/>
            <person name="Lipzen A."/>
            <person name="Khouja H.-R."/>
            <person name="Murat C."/>
            <person name="Ohm R."/>
            <person name="Olson A."/>
            <person name="Spatafora J."/>
            <person name="Veneault-Fourrey C."/>
            <person name="Henrissat B."/>
            <person name="Grigoriev I."/>
            <person name="Martin F."/>
            <person name="Perotto S."/>
        </authorList>
    </citation>
    <scope>NUCLEOTIDE SEQUENCE [LARGE SCALE GENOMIC DNA]</scope>
    <source>
        <strain evidence="1 2">UAMH 7357</strain>
    </source>
</reference>
<gene>
    <name evidence="1" type="ORF">NA56DRAFT_166152</name>
</gene>
<name>A0A2J6Q2H8_9HELO</name>
<protein>
    <submittedName>
        <fullName evidence="1">Uncharacterized protein</fullName>
    </submittedName>
</protein>
<dbReference type="AlphaFoldDB" id="A0A2J6Q2H8"/>
<dbReference type="Proteomes" id="UP000235672">
    <property type="component" value="Unassembled WGS sequence"/>
</dbReference>